<feature type="region of interest" description="Disordered" evidence="14">
    <location>
        <begin position="596"/>
        <end position="662"/>
    </location>
</feature>
<feature type="DNA-binding region" description="Homeobox" evidence="12">
    <location>
        <begin position="1298"/>
        <end position="1357"/>
    </location>
</feature>
<evidence type="ECO:0000256" key="9">
    <source>
        <dbReference type="ARBA" id="ARBA00023163"/>
    </source>
</evidence>
<dbReference type="SUPFAM" id="SSF46689">
    <property type="entry name" value="Homeodomain-like"/>
    <property type="match status" value="2"/>
</dbReference>
<dbReference type="Gene3D" id="3.30.160.60">
    <property type="entry name" value="Classic Zinc Finger"/>
    <property type="match status" value="1"/>
</dbReference>
<protein>
    <recommendedName>
        <fullName evidence="19">Zinc finger homeobox protein 3</fullName>
    </recommendedName>
</protein>
<evidence type="ECO:0000256" key="7">
    <source>
        <dbReference type="ARBA" id="ARBA00023125"/>
    </source>
</evidence>
<feature type="compositionally biased region" description="Low complexity" evidence="14">
    <location>
        <begin position="1720"/>
        <end position="1734"/>
    </location>
</feature>
<dbReference type="PANTHER" id="PTHR45891">
    <property type="entry name" value="ZINC FINGER HOMEOBOX PROTEIN"/>
    <property type="match status" value="1"/>
</dbReference>
<evidence type="ECO:0000256" key="3">
    <source>
        <dbReference type="ARBA" id="ARBA00022737"/>
    </source>
</evidence>
<dbReference type="Pfam" id="PF24056">
    <property type="entry name" value="zf-C2H2_ZFHX3"/>
    <property type="match status" value="1"/>
</dbReference>
<evidence type="ECO:0000256" key="14">
    <source>
        <dbReference type="SAM" id="MobiDB-lite"/>
    </source>
</evidence>
<dbReference type="CDD" id="cd00086">
    <property type="entry name" value="homeodomain"/>
    <property type="match status" value="2"/>
</dbReference>
<dbReference type="SMART" id="SM00389">
    <property type="entry name" value="HOX"/>
    <property type="match status" value="2"/>
</dbReference>
<dbReference type="InterPro" id="IPR009057">
    <property type="entry name" value="Homeodomain-like_sf"/>
</dbReference>
<dbReference type="InterPro" id="IPR003604">
    <property type="entry name" value="Matrin/U1-like-C_Znf_C2H2"/>
</dbReference>
<feature type="region of interest" description="Disordered" evidence="14">
    <location>
        <begin position="1713"/>
        <end position="1734"/>
    </location>
</feature>
<organism evidence="17 18">
    <name type="scientific">Calicophoron daubneyi</name>
    <name type="common">Rumen fluke</name>
    <name type="synonym">Paramphistomum daubneyi</name>
    <dbReference type="NCBI Taxonomy" id="300641"/>
    <lineage>
        <taxon>Eukaryota</taxon>
        <taxon>Metazoa</taxon>
        <taxon>Spiralia</taxon>
        <taxon>Lophotrochozoa</taxon>
        <taxon>Platyhelminthes</taxon>
        <taxon>Trematoda</taxon>
        <taxon>Digenea</taxon>
        <taxon>Plagiorchiida</taxon>
        <taxon>Pronocephalata</taxon>
        <taxon>Paramphistomoidea</taxon>
        <taxon>Paramphistomidae</taxon>
        <taxon>Calicophoron</taxon>
    </lineage>
</organism>
<evidence type="ECO:0008006" key="19">
    <source>
        <dbReference type="Google" id="ProtNLM"/>
    </source>
</evidence>
<feature type="region of interest" description="Disordered" evidence="14">
    <location>
        <begin position="681"/>
        <end position="703"/>
    </location>
</feature>
<dbReference type="FunFam" id="1.10.10.60:FF:000064">
    <property type="entry name" value="Zinc finger homeobox protein 4"/>
    <property type="match status" value="1"/>
</dbReference>
<feature type="compositionally biased region" description="Basic and acidic residues" evidence="14">
    <location>
        <begin position="640"/>
        <end position="652"/>
    </location>
</feature>
<dbReference type="SMART" id="SM00355">
    <property type="entry name" value="ZnF_C2H2"/>
    <property type="match status" value="4"/>
</dbReference>
<feature type="region of interest" description="Disordered" evidence="14">
    <location>
        <begin position="1274"/>
        <end position="1301"/>
    </location>
</feature>
<dbReference type="InterPro" id="IPR051968">
    <property type="entry name" value="ZnFinger_Homeobox_TR"/>
</dbReference>
<feature type="compositionally biased region" description="Basic and acidic residues" evidence="14">
    <location>
        <begin position="596"/>
        <end position="631"/>
    </location>
</feature>
<feature type="domain" description="C2H2-type" evidence="16">
    <location>
        <begin position="98"/>
        <end position="127"/>
    </location>
</feature>
<feature type="region of interest" description="Disordered" evidence="14">
    <location>
        <begin position="1487"/>
        <end position="1506"/>
    </location>
</feature>
<dbReference type="Proteomes" id="UP001497525">
    <property type="component" value="Unassembled WGS sequence"/>
</dbReference>
<evidence type="ECO:0000256" key="6">
    <source>
        <dbReference type="ARBA" id="ARBA00023015"/>
    </source>
</evidence>
<feature type="region of interest" description="Disordered" evidence="14">
    <location>
        <begin position="1521"/>
        <end position="1542"/>
    </location>
</feature>
<dbReference type="FunFam" id="3.30.160.60:FF:000081">
    <property type="entry name" value="Zinc finger homeobox protein 4"/>
    <property type="match status" value="1"/>
</dbReference>
<keyword evidence="4 11" id="KW-0863">Zinc-finger</keyword>
<evidence type="ECO:0000256" key="8">
    <source>
        <dbReference type="ARBA" id="ARBA00023155"/>
    </source>
</evidence>
<feature type="region of interest" description="Disordered" evidence="14">
    <location>
        <begin position="1835"/>
        <end position="1854"/>
    </location>
</feature>
<reference evidence="17" key="1">
    <citation type="submission" date="2024-06" db="EMBL/GenBank/DDBJ databases">
        <authorList>
            <person name="Liu X."/>
            <person name="Lenzi L."/>
            <person name="Haldenby T S."/>
            <person name="Uol C."/>
        </authorList>
    </citation>
    <scope>NUCLEOTIDE SEQUENCE</scope>
</reference>
<keyword evidence="2" id="KW-0479">Metal-binding</keyword>
<keyword evidence="9" id="KW-0804">Transcription</keyword>
<keyword evidence="3" id="KW-0677">Repeat</keyword>
<dbReference type="EMBL" id="CAXLJL010000345">
    <property type="protein sequence ID" value="CAL5136654.1"/>
    <property type="molecule type" value="Genomic_DNA"/>
</dbReference>
<feature type="compositionally biased region" description="Polar residues" evidence="14">
    <location>
        <begin position="1279"/>
        <end position="1298"/>
    </location>
</feature>
<keyword evidence="7 12" id="KW-0238">DNA-binding</keyword>
<keyword evidence="6" id="KW-0805">Transcription regulation</keyword>
<evidence type="ECO:0000259" key="16">
    <source>
        <dbReference type="PROSITE" id="PS50157"/>
    </source>
</evidence>
<evidence type="ECO:0000256" key="10">
    <source>
        <dbReference type="ARBA" id="ARBA00023242"/>
    </source>
</evidence>
<dbReference type="GO" id="GO:0000981">
    <property type="term" value="F:DNA-binding transcription factor activity, RNA polymerase II-specific"/>
    <property type="evidence" value="ECO:0007669"/>
    <property type="project" value="TreeGrafter"/>
</dbReference>
<dbReference type="Gene3D" id="1.10.10.60">
    <property type="entry name" value="Homeodomain-like"/>
    <property type="match status" value="2"/>
</dbReference>
<proteinExistence type="predicted"/>
<dbReference type="PROSITE" id="PS50071">
    <property type="entry name" value="HOMEOBOX_2"/>
    <property type="match status" value="2"/>
</dbReference>
<evidence type="ECO:0000256" key="12">
    <source>
        <dbReference type="PROSITE-ProRule" id="PRU00108"/>
    </source>
</evidence>
<dbReference type="GO" id="GO:0005634">
    <property type="term" value="C:nucleus"/>
    <property type="evidence" value="ECO:0007669"/>
    <property type="project" value="UniProtKB-SubCell"/>
</dbReference>
<keyword evidence="5" id="KW-0862">Zinc</keyword>
<dbReference type="InterPro" id="IPR001356">
    <property type="entry name" value="HD"/>
</dbReference>
<dbReference type="InterPro" id="IPR013087">
    <property type="entry name" value="Znf_C2H2_type"/>
</dbReference>
<evidence type="ECO:0000256" key="4">
    <source>
        <dbReference type="ARBA" id="ARBA00022771"/>
    </source>
</evidence>
<dbReference type="GO" id="GO:0008270">
    <property type="term" value="F:zinc ion binding"/>
    <property type="evidence" value="ECO:0007669"/>
    <property type="project" value="UniProtKB-KW"/>
</dbReference>
<dbReference type="PANTHER" id="PTHR45891:SF3">
    <property type="entry name" value="ZINC FINGER PROTEIN 2"/>
    <property type="match status" value="1"/>
</dbReference>
<sequence>MAMLSAIQNSTLRTLNNSVTVDLSHSSLERQATALQPLIITSTDSQNLSMVSTDPLRQTLLANQVSVSGLKLCPYCLTRSPHPRLGRGESYICGYKPYRCEVCNYSTTTKGNLAIHQQSDKHLNNIQEQEQTALQNQMKSREYKGYPENPPGCSPVVGAKRMLQSFVVDVKNEIGDSHPYSPRSCSEASHTIQPCPMFTAELSQLSIPPAVSNHHCSSSSAYTDNGQQSLQKFAAHIGTDTQPVADELFSKMAEMSPYPLACQVCCAFTTDKLESLLKHAERSRTPLDPDQNVGLITAHTGGFWFCKLCSYKSPLKANFQLHCKTEKHAQRLSFLLHVCEGGPKNQSRVFSSLVTKEGLTAINLNGNCCLTWLGNAANNGGVRHCTNMTSPVQLVCLACDVFTTSVHKFRIHCQSPRHVRAAELFTELANSRIYLWDKLSAFCTSYTHYLKNTRDATDNDIVGEHGKNGNSAPSSQLFGSALSQMSSILGGLRMAYVCTENCSSDTPDGLGRRDHGMYFSSLTKALVHWHSIKHQQGLMQRSLNWNSDASPKESTLAQQLLREGFTMRWILDELEGSIEDLPLLITSLLAVNSLETDQKDRTPISKSPVTDESKFEHRTVKCTDDVKHPDLEQNTYHPTPSDEDRKNAERVCEGTSSDLETPSVIGTTQAHTWLSWLSKSRTEDSPVSGDTALPSNKTEKNVVLPPFHTPAHGSIRMGSATSVRGLNSTEGDCVTAHFTPSLKDNSKHLDCDANARYFLRVIENSLHPPELEFHGPERSHRCRSCETKWLNPNDCNTERWTPLRRSKSEQLLLNGSRLDCYPKEDNVETPRLGITLKDDQGTQSAEYSATIIPSVQDQTSCSAEHDRNKMDSLEVPWYAPARSNIFLPPTGSANDRQIPRSPDPVSELSISCQICGTEIKSSKLLVHMAMHFMQMSKNISIPAEKSGIDVPTSNINKTTVFQNADQFFAEFCCHPKSRQALLNVMNKLIVQTNWYSEIDNGRLESSTQSLLLLALELLAQNHHQLHNSEYQSALYTQISGVLFRLDAVEQSQSLIGSACTCCHPPLRFLLKSSMDLHYRLGCDKFRWTSHQIIQLLGEAVSSLFQPPTELLSSPNPSKQSSGTVRASFGSERSDYLRSFISTGSVSCSTDIQPQNLSLAASSISTPPVTSIHEYQNLFLPPDLQKGISPQTAGSVNTGYFDSRCDESVRRSLQEHVSVQFQNALLSSFGAKLLAQKEMENKIAPSRLKSVIDVLFPNLNSVSLSEEAINPMNASMKPEVSTSKHSSTGPGQRCPSTQPRRSRTRLSEAQLVVLRSYFDINNSPSDEKVAEICMKTGLQGKVVKHWFRNTLFKERQRNKDNPYNFSVPPSTSLNLEEYEKTGRIEVRPASDCCIAEVHTDKTSEHPLAKDPTEPSEKRRVIEEIKIDSPDQNLSSAINMADVSANSISTDSSVLTLFSSTPPSKRPSTDEKAISSVSVENPQLIKRKRVQSESELNHQDQNFPLDPENYFSSVGKNELRLAKAASNRTKSPIEQDEDGGERGTNYITSVPAAYVSSCSSLSPHSCSSVIQESIIPPRIMAVASEINPHNDFISNAANPLSSEWYKILPYGQRASKNMPDLTETKTSELHQQLEAFVTASLAADRCKPGEDLGTNSEAPLDLSVAANPLFSTSRSESPYEYKSAESIMIESGLASLKHIPPSFMFAGPSLQNKQYNTFQQPSSHSSSSTITNSRRNRTSITALQSRCMHSIYTHHKTPSVHECDRLGAMIGLTRRVVQVWFQNQRAKEKKMARVSSSYSTNPIAQSASGIVSETMTDRNFCHLCGVPIPSDLSACPTVPNQLGPRNSSPNRSDGLSPLFHCSPDNSQLISSTNINQNALASHASFVDHLFSQGHLKKLIGWCSIEVSAGQT</sequence>
<dbReference type="GO" id="GO:0000978">
    <property type="term" value="F:RNA polymerase II cis-regulatory region sequence-specific DNA binding"/>
    <property type="evidence" value="ECO:0007669"/>
    <property type="project" value="TreeGrafter"/>
</dbReference>
<dbReference type="SMART" id="SM00451">
    <property type="entry name" value="ZnF_U1"/>
    <property type="match status" value="3"/>
</dbReference>
<feature type="compositionally biased region" description="Polar residues" evidence="14">
    <location>
        <begin position="1836"/>
        <end position="1851"/>
    </location>
</feature>
<evidence type="ECO:0000256" key="13">
    <source>
        <dbReference type="RuleBase" id="RU000682"/>
    </source>
</evidence>
<feature type="domain" description="Homeobox" evidence="15">
    <location>
        <begin position="1729"/>
        <end position="1789"/>
    </location>
</feature>
<gene>
    <name evidence="17" type="ORF">CDAUBV1_LOCUS10777</name>
</gene>
<evidence type="ECO:0000313" key="18">
    <source>
        <dbReference type="Proteomes" id="UP001497525"/>
    </source>
</evidence>
<comment type="caution">
    <text evidence="17">The sequence shown here is derived from an EMBL/GenBank/DDBJ whole genome shotgun (WGS) entry which is preliminary data.</text>
</comment>
<evidence type="ECO:0000256" key="1">
    <source>
        <dbReference type="ARBA" id="ARBA00004123"/>
    </source>
</evidence>
<evidence type="ECO:0000313" key="17">
    <source>
        <dbReference type="EMBL" id="CAL5136654.1"/>
    </source>
</evidence>
<evidence type="ECO:0000256" key="11">
    <source>
        <dbReference type="PROSITE-ProRule" id="PRU00042"/>
    </source>
</evidence>
<name>A0AAV2TK82_CALDB</name>
<dbReference type="Pfam" id="PF00046">
    <property type="entry name" value="Homeodomain"/>
    <property type="match status" value="2"/>
</dbReference>
<evidence type="ECO:0000256" key="2">
    <source>
        <dbReference type="ARBA" id="ARBA00022723"/>
    </source>
</evidence>
<keyword evidence="8 12" id="KW-0371">Homeobox</keyword>
<evidence type="ECO:0000256" key="5">
    <source>
        <dbReference type="ARBA" id="ARBA00022833"/>
    </source>
</evidence>
<feature type="DNA-binding region" description="Homeobox" evidence="12">
    <location>
        <begin position="1731"/>
        <end position="1790"/>
    </location>
</feature>
<comment type="subcellular location">
    <subcellularLocation>
        <location evidence="1 12 13">Nucleus</location>
    </subcellularLocation>
</comment>
<keyword evidence="10 12" id="KW-0539">Nucleus</keyword>
<evidence type="ECO:0000259" key="15">
    <source>
        <dbReference type="PROSITE" id="PS50071"/>
    </source>
</evidence>
<dbReference type="PROSITE" id="PS50157">
    <property type="entry name" value="ZINC_FINGER_C2H2_2"/>
    <property type="match status" value="1"/>
</dbReference>
<accession>A0AAV2TK82</accession>
<feature type="domain" description="Homeobox" evidence="15">
    <location>
        <begin position="1296"/>
        <end position="1356"/>
    </location>
</feature>